<name>A0ABR4A9Q8_9LECA</name>
<proteinExistence type="predicted"/>
<evidence type="ECO:0000313" key="2">
    <source>
        <dbReference type="Proteomes" id="UP001590950"/>
    </source>
</evidence>
<evidence type="ECO:0000313" key="1">
    <source>
        <dbReference type="EMBL" id="KAL2042448.1"/>
    </source>
</evidence>
<protein>
    <submittedName>
        <fullName evidence="1">Uncharacterized protein</fullName>
    </submittedName>
</protein>
<accession>A0ABR4A9Q8</accession>
<dbReference type="EMBL" id="JBEFKJ010000014">
    <property type="protein sequence ID" value="KAL2042448.1"/>
    <property type="molecule type" value="Genomic_DNA"/>
</dbReference>
<keyword evidence="2" id="KW-1185">Reference proteome</keyword>
<organism evidence="1 2">
    <name type="scientific">Stereocaulon virgatum</name>
    <dbReference type="NCBI Taxonomy" id="373712"/>
    <lineage>
        <taxon>Eukaryota</taxon>
        <taxon>Fungi</taxon>
        <taxon>Dikarya</taxon>
        <taxon>Ascomycota</taxon>
        <taxon>Pezizomycotina</taxon>
        <taxon>Lecanoromycetes</taxon>
        <taxon>OSLEUM clade</taxon>
        <taxon>Lecanoromycetidae</taxon>
        <taxon>Lecanorales</taxon>
        <taxon>Lecanorineae</taxon>
        <taxon>Stereocaulaceae</taxon>
        <taxon>Stereocaulon</taxon>
    </lineage>
</organism>
<dbReference type="Proteomes" id="UP001590950">
    <property type="component" value="Unassembled WGS sequence"/>
</dbReference>
<sequence>MAFESFFSHYRPPQDPSFLQSLNFRHEPGRLSRSTTALLPYRPPACAKTLFLYPRVKLVVSFRSRGIASHAADENLRSLLEPLANRIISFQVYRLSQNVYKQNDISIRRHGSSLGFGCTLRLKRGARINNGYSKPRY</sequence>
<comment type="caution">
    <text evidence="1">The sequence shown here is derived from an EMBL/GenBank/DDBJ whole genome shotgun (WGS) entry which is preliminary data.</text>
</comment>
<gene>
    <name evidence="1" type="ORF">N7G274_004940</name>
</gene>
<reference evidence="1 2" key="1">
    <citation type="submission" date="2024-09" db="EMBL/GenBank/DDBJ databases">
        <title>Rethinking Asexuality: The Enigmatic Case of Functional Sexual Genes in Lepraria (Stereocaulaceae).</title>
        <authorList>
            <person name="Doellman M."/>
            <person name="Sun Y."/>
            <person name="Barcenas-Pena A."/>
            <person name="Lumbsch H.T."/>
            <person name="Grewe F."/>
        </authorList>
    </citation>
    <scope>NUCLEOTIDE SEQUENCE [LARGE SCALE GENOMIC DNA]</scope>
    <source>
        <strain evidence="1 2">Mercado 3170</strain>
    </source>
</reference>